<dbReference type="PANTHER" id="PTHR13391">
    <property type="entry name" value="MITOCHONDRIAL DISTRIBUTION REGULATOR MISATO"/>
    <property type="match status" value="1"/>
</dbReference>
<evidence type="ECO:0000259" key="2">
    <source>
        <dbReference type="Pfam" id="PF14881"/>
    </source>
</evidence>
<feature type="domain" description="DML1/Misato tubulin" evidence="2">
    <location>
        <begin position="144"/>
        <end position="271"/>
    </location>
</feature>
<dbReference type="GO" id="GO:0005737">
    <property type="term" value="C:cytoplasm"/>
    <property type="evidence" value="ECO:0007669"/>
    <property type="project" value="TreeGrafter"/>
</dbReference>
<proteinExistence type="predicted"/>
<feature type="region of interest" description="Disordered" evidence="1">
    <location>
        <begin position="114"/>
        <end position="140"/>
    </location>
</feature>
<dbReference type="Gene3D" id="3.40.50.1440">
    <property type="entry name" value="Tubulin/FtsZ, GTPase domain"/>
    <property type="match status" value="1"/>
</dbReference>
<comment type="caution">
    <text evidence="3">The sequence shown here is derived from an EMBL/GenBank/DDBJ whole genome shotgun (WGS) entry which is preliminary data.</text>
</comment>
<sequence>MPQWQPYAEDLPVEVLYHIQNRAQGRTIAQPRLVLVDSAAAMAGAPPHEGPLPDVMSWQGQVEVHKADGLHEDKAKAVQCRGSAVLDNKEGHDPSWSQMMAGKLHSRSTLLTSTSGQDGLFSRHPSSARGGEGSSGGIAQDSEEVLERVRYFAEACDWLQGFQILHDDVSPYGPLATAVLWDLRDQYSGAPITLVGLQPPLGHELTRMQRNRASIKRGMSLGNLAEPCALYIPLGEPSSWPSGLSLSTTPCSSLAHLHAMALTSATLPFRLNPSQAHERGTPLGEPIGATDLQELCKMVSGRGAPLGALSASIPPHFQQRPFAATADSRMGGVDQECISQGSSQADLISLSPGMKAWDATLLAESVVWLGPRCATTLTPMLCDAAAVLLDSGLAQEHRRCVRHRCLFPTPLPTLTHSPGVPTPSQATAGRVLDGVSVGSPGGCHEGWGQTQRDEAIPVLTRLRSTPEFGPMLLNAIKEFEVAARTTWGESELNSWGVEMEDKEQIVDNLRSWACSYDTDIGVDDLDW</sequence>
<dbReference type="SUPFAM" id="SSF52490">
    <property type="entry name" value="Tubulin nucleotide-binding domain-like"/>
    <property type="match status" value="1"/>
</dbReference>
<gene>
    <name evidence="3" type="ORF">OSTQU699_LOCUS10015</name>
</gene>
<dbReference type="InterPro" id="IPR029209">
    <property type="entry name" value="DML1/Misato_tubulin"/>
</dbReference>
<organism evidence="3 4">
    <name type="scientific">Ostreobium quekettii</name>
    <dbReference type="NCBI Taxonomy" id="121088"/>
    <lineage>
        <taxon>Eukaryota</taxon>
        <taxon>Viridiplantae</taxon>
        <taxon>Chlorophyta</taxon>
        <taxon>core chlorophytes</taxon>
        <taxon>Ulvophyceae</taxon>
        <taxon>TCBD clade</taxon>
        <taxon>Bryopsidales</taxon>
        <taxon>Ostreobineae</taxon>
        <taxon>Ostreobiaceae</taxon>
        <taxon>Ostreobium</taxon>
    </lineage>
</organism>
<evidence type="ECO:0000313" key="3">
    <source>
        <dbReference type="EMBL" id="CAD7704660.1"/>
    </source>
</evidence>
<keyword evidence="4" id="KW-1185">Reference proteome</keyword>
<dbReference type="AlphaFoldDB" id="A0A8S1JF47"/>
<accession>A0A8S1JF47</accession>
<dbReference type="Pfam" id="PF14881">
    <property type="entry name" value="Tubulin_3"/>
    <property type="match status" value="1"/>
</dbReference>
<dbReference type="PANTHER" id="PTHR13391:SF0">
    <property type="entry name" value="PROTEIN MISATO HOMOLOG 1"/>
    <property type="match status" value="1"/>
</dbReference>
<evidence type="ECO:0000313" key="4">
    <source>
        <dbReference type="Proteomes" id="UP000708148"/>
    </source>
</evidence>
<evidence type="ECO:0000256" key="1">
    <source>
        <dbReference type="SAM" id="MobiDB-lite"/>
    </source>
</evidence>
<dbReference type="InterPro" id="IPR036525">
    <property type="entry name" value="Tubulin/FtsZ_GTPase_sf"/>
</dbReference>
<name>A0A8S1JF47_9CHLO</name>
<reference evidence="3" key="1">
    <citation type="submission" date="2020-12" db="EMBL/GenBank/DDBJ databases">
        <authorList>
            <person name="Iha C."/>
        </authorList>
    </citation>
    <scope>NUCLEOTIDE SEQUENCE</scope>
</reference>
<dbReference type="InterPro" id="IPR049942">
    <property type="entry name" value="DML1/Misato"/>
</dbReference>
<dbReference type="GO" id="GO:0007005">
    <property type="term" value="P:mitochondrion organization"/>
    <property type="evidence" value="ECO:0007669"/>
    <property type="project" value="InterPro"/>
</dbReference>
<protein>
    <recommendedName>
        <fullName evidence="2">DML1/Misato tubulin domain-containing protein</fullName>
    </recommendedName>
</protein>
<dbReference type="OrthoDB" id="271881at2759"/>
<dbReference type="EMBL" id="CAJHUC010002941">
    <property type="protein sequence ID" value="CAD7704660.1"/>
    <property type="molecule type" value="Genomic_DNA"/>
</dbReference>
<dbReference type="Proteomes" id="UP000708148">
    <property type="component" value="Unassembled WGS sequence"/>
</dbReference>